<proteinExistence type="predicted"/>
<reference evidence="2 3" key="1">
    <citation type="journal article" date="2019" name="Emerg. Microbes Infect.">
        <title>Comprehensive subspecies identification of 175 nontuberculous mycobacteria species based on 7547 genomic profiles.</title>
        <authorList>
            <person name="Matsumoto Y."/>
            <person name="Kinjo T."/>
            <person name="Motooka D."/>
            <person name="Nabeya D."/>
            <person name="Jung N."/>
            <person name="Uechi K."/>
            <person name="Horii T."/>
            <person name="Iida T."/>
            <person name="Fujita J."/>
            <person name="Nakamura S."/>
        </authorList>
    </citation>
    <scope>NUCLEOTIDE SEQUENCE [LARGE SCALE GENOMIC DNA]</scope>
    <source>
        <strain evidence="2 3">JCM 30723</strain>
    </source>
</reference>
<dbReference type="AlphaFoldDB" id="A0A7I9YGZ2"/>
<feature type="domain" description="HTH-like" evidence="1">
    <location>
        <begin position="55"/>
        <end position="103"/>
    </location>
</feature>
<evidence type="ECO:0000313" key="3">
    <source>
        <dbReference type="Proteomes" id="UP000465305"/>
    </source>
</evidence>
<dbReference type="EMBL" id="BLKY01000002">
    <property type="protein sequence ID" value="GFG87950.1"/>
    <property type="molecule type" value="Genomic_DNA"/>
</dbReference>
<name>A0A7I9YGZ2_MYCAL</name>
<dbReference type="Proteomes" id="UP000465305">
    <property type="component" value="Unassembled WGS sequence"/>
</dbReference>
<organism evidence="2 3">
    <name type="scientific">Mycolicibacter algericus</name>
    <name type="common">Mycobacterium algericum</name>
    <dbReference type="NCBI Taxonomy" id="1288388"/>
    <lineage>
        <taxon>Bacteria</taxon>
        <taxon>Bacillati</taxon>
        <taxon>Actinomycetota</taxon>
        <taxon>Actinomycetes</taxon>
        <taxon>Mycobacteriales</taxon>
        <taxon>Mycobacteriaceae</taxon>
        <taxon>Mycolicibacter</taxon>
    </lineage>
</organism>
<accession>A0A7I9YGZ2</accession>
<protein>
    <recommendedName>
        <fullName evidence="1">HTH-like domain-containing protein</fullName>
    </recommendedName>
</protein>
<evidence type="ECO:0000313" key="2">
    <source>
        <dbReference type="EMBL" id="GFG87950.1"/>
    </source>
</evidence>
<dbReference type="Pfam" id="PF13276">
    <property type="entry name" value="HTH_21"/>
    <property type="match status" value="1"/>
</dbReference>
<gene>
    <name evidence="2" type="ORF">MALGJ_46260</name>
</gene>
<comment type="caution">
    <text evidence="2">The sequence shown here is derived from an EMBL/GenBank/DDBJ whole genome shotgun (WGS) entry which is preliminary data.</text>
</comment>
<dbReference type="PANTHER" id="PTHR46889">
    <property type="entry name" value="TRANSPOSASE INSF FOR INSERTION SEQUENCE IS3B-RELATED"/>
    <property type="match status" value="1"/>
</dbReference>
<evidence type="ECO:0000259" key="1">
    <source>
        <dbReference type="Pfam" id="PF13276"/>
    </source>
</evidence>
<dbReference type="InterPro" id="IPR025948">
    <property type="entry name" value="HTH-like_dom"/>
</dbReference>
<dbReference type="InterPro" id="IPR050900">
    <property type="entry name" value="Transposase_IS3/IS150/IS904"/>
</dbReference>
<sequence length="161" mass="17598">MAFIDANRADLGVEPICTVLRNAGVQVAPSTYYAAKSRPASARAVRDAVMIPVLVKLWEDNYSVYGARKLAKAARRAGHDIGRDQVARLMKAAGIAGVHRRRKVRTTKADPEAPRCHLPRGWDHRLASNYGPPIWLIGDDRRSSAGCQLRAFGGVGRTGLR</sequence>
<dbReference type="PANTHER" id="PTHR46889:SF4">
    <property type="entry name" value="TRANSPOSASE INSO FOR INSERTION SEQUENCE ELEMENT IS911B-RELATED"/>
    <property type="match status" value="1"/>
</dbReference>